<dbReference type="PANTHER" id="PTHR40621">
    <property type="entry name" value="TRANSCRIPTION FACTOR KAPC-RELATED"/>
    <property type="match status" value="1"/>
</dbReference>
<dbReference type="Proteomes" id="UP001448207">
    <property type="component" value="Unassembled WGS sequence"/>
</dbReference>
<evidence type="ECO:0000313" key="6">
    <source>
        <dbReference type="Proteomes" id="UP001448207"/>
    </source>
</evidence>
<protein>
    <recommendedName>
        <fullName evidence="4">BZIP domain-containing protein</fullName>
    </recommendedName>
</protein>
<name>A0ABR3B913_PHYBL</name>
<dbReference type="InterPro" id="IPR004827">
    <property type="entry name" value="bZIP"/>
</dbReference>
<comment type="subcellular location">
    <subcellularLocation>
        <location evidence="1">Nucleus</location>
    </subcellularLocation>
</comment>
<feature type="domain" description="BZIP" evidence="4">
    <location>
        <begin position="97"/>
        <end position="112"/>
    </location>
</feature>
<feature type="compositionally biased region" description="Polar residues" evidence="3">
    <location>
        <begin position="190"/>
        <end position="207"/>
    </location>
</feature>
<organism evidence="5 6">
    <name type="scientific">Phycomyces blakesleeanus</name>
    <dbReference type="NCBI Taxonomy" id="4837"/>
    <lineage>
        <taxon>Eukaryota</taxon>
        <taxon>Fungi</taxon>
        <taxon>Fungi incertae sedis</taxon>
        <taxon>Mucoromycota</taxon>
        <taxon>Mucoromycotina</taxon>
        <taxon>Mucoromycetes</taxon>
        <taxon>Mucorales</taxon>
        <taxon>Phycomycetaceae</taxon>
        <taxon>Phycomyces</taxon>
    </lineage>
</organism>
<feature type="region of interest" description="Disordered" evidence="3">
    <location>
        <begin position="154"/>
        <end position="207"/>
    </location>
</feature>
<dbReference type="Gene3D" id="1.20.5.170">
    <property type="match status" value="1"/>
</dbReference>
<dbReference type="PANTHER" id="PTHR40621:SF6">
    <property type="entry name" value="AP-1-LIKE TRANSCRIPTION FACTOR YAP1-RELATED"/>
    <property type="match status" value="1"/>
</dbReference>
<feature type="compositionally biased region" description="Polar residues" evidence="3">
    <location>
        <begin position="165"/>
        <end position="182"/>
    </location>
</feature>
<evidence type="ECO:0000256" key="1">
    <source>
        <dbReference type="ARBA" id="ARBA00004123"/>
    </source>
</evidence>
<feature type="region of interest" description="Disordered" evidence="3">
    <location>
        <begin position="1"/>
        <end position="89"/>
    </location>
</feature>
<evidence type="ECO:0000256" key="3">
    <source>
        <dbReference type="SAM" id="MobiDB-lite"/>
    </source>
</evidence>
<evidence type="ECO:0000259" key="4">
    <source>
        <dbReference type="PROSITE" id="PS00036"/>
    </source>
</evidence>
<sequence length="207" mass="23824">MYSMPLQARPSQSQSIDSLHNSSQDRRRSSQIHVESTPWINPMMQDQPSPESRNYIMPRHTESSLSNPHQAHPPLPRVYNTPPLPSSKMNRAVIPSKRAAQNRAAQKAFRQRREQYVKDLEKRSGEMEHWKEEMDQLRQENKRLRETVNNLERRLAEVAGESMPSPASNTQSTIMPGNSRTGQDSHDNELLTQQSTEIAQDNSDNEE</sequence>
<evidence type="ECO:0000256" key="2">
    <source>
        <dbReference type="ARBA" id="ARBA00023242"/>
    </source>
</evidence>
<dbReference type="SUPFAM" id="SSF57959">
    <property type="entry name" value="Leucine zipper domain"/>
    <property type="match status" value="1"/>
</dbReference>
<comment type="caution">
    <text evidence="5">The sequence shown here is derived from an EMBL/GenBank/DDBJ whole genome shotgun (WGS) entry which is preliminary data.</text>
</comment>
<dbReference type="CDD" id="cd14688">
    <property type="entry name" value="bZIP_YAP"/>
    <property type="match status" value="1"/>
</dbReference>
<feature type="compositionally biased region" description="Polar residues" evidence="3">
    <location>
        <begin position="9"/>
        <end position="22"/>
    </location>
</feature>
<dbReference type="Pfam" id="PF00170">
    <property type="entry name" value="bZIP_1"/>
    <property type="match status" value="1"/>
</dbReference>
<accession>A0ABR3B913</accession>
<keyword evidence="2" id="KW-0539">Nucleus</keyword>
<keyword evidence="6" id="KW-1185">Reference proteome</keyword>
<feature type="non-terminal residue" evidence="5">
    <location>
        <position position="207"/>
    </location>
</feature>
<proteinExistence type="predicted"/>
<reference evidence="5 6" key="1">
    <citation type="submission" date="2024-04" db="EMBL/GenBank/DDBJ databases">
        <title>Symmetric and asymmetric DNA N6-adenine methylation regulates different biological responses in Mucorales.</title>
        <authorList>
            <consortium name="Lawrence Berkeley National Laboratory"/>
            <person name="Lax C."/>
            <person name="Mondo S.J."/>
            <person name="Osorio-Concepcion M."/>
            <person name="Muszewska A."/>
            <person name="Corrochano-Luque M."/>
            <person name="Gutierrez G."/>
            <person name="Riley R."/>
            <person name="Lipzen A."/>
            <person name="Guo J."/>
            <person name="Hundley H."/>
            <person name="Amirebrahimi M."/>
            <person name="Ng V."/>
            <person name="Lorenzo-Gutierrez D."/>
            <person name="Binder U."/>
            <person name="Yang J."/>
            <person name="Song Y."/>
            <person name="Canovas D."/>
            <person name="Navarro E."/>
            <person name="Freitag M."/>
            <person name="Gabaldon T."/>
            <person name="Grigoriev I.V."/>
            <person name="Corrochano L.M."/>
            <person name="Nicolas F.E."/>
            <person name="Garre V."/>
        </authorList>
    </citation>
    <scope>NUCLEOTIDE SEQUENCE [LARGE SCALE GENOMIC DNA]</scope>
    <source>
        <strain evidence="5 6">L51</strain>
    </source>
</reference>
<dbReference type="PROSITE" id="PS00036">
    <property type="entry name" value="BZIP_BASIC"/>
    <property type="match status" value="1"/>
</dbReference>
<dbReference type="InterPro" id="IPR046347">
    <property type="entry name" value="bZIP_sf"/>
</dbReference>
<gene>
    <name evidence="5" type="ORF">J3Q64DRAFT_1672605</name>
</gene>
<dbReference type="InterPro" id="IPR050936">
    <property type="entry name" value="AP-1-like"/>
</dbReference>
<dbReference type="EMBL" id="JBCLYO010000002">
    <property type="protein sequence ID" value="KAL0092547.1"/>
    <property type="molecule type" value="Genomic_DNA"/>
</dbReference>
<evidence type="ECO:0000313" key="5">
    <source>
        <dbReference type="EMBL" id="KAL0092547.1"/>
    </source>
</evidence>